<name>A0A814AB44_9BILA</name>
<evidence type="ECO:0000256" key="11">
    <source>
        <dbReference type="ARBA" id="ARBA00023157"/>
    </source>
</evidence>
<keyword evidence="11" id="KW-1015">Disulfide bond</keyword>
<dbReference type="PANTHER" id="PTHR12692">
    <property type="entry name" value="DOLICHYL-DIPHOSPHOOLIGOSACCHARIDE--PROTEIN GLYCOSYLTRANSFERASE-RELATED"/>
    <property type="match status" value="1"/>
</dbReference>
<comment type="caution">
    <text evidence="14">The sequence shown here is derived from an EMBL/GenBank/DDBJ whole genome shotgun (WGS) entry which is preliminary data.</text>
</comment>
<evidence type="ECO:0000256" key="1">
    <source>
        <dbReference type="ARBA" id="ARBA00002791"/>
    </source>
</evidence>
<evidence type="ECO:0000256" key="13">
    <source>
        <dbReference type="SAM" id="Phobius"/>
    </source>
</evidence>
<organism evidence="14 15">
    <name type="scientific">Adineta steineri</name>
    <dbReference type="NCBI Taxonomy" id="433720"/>
    <lineage>
        <taxon>Eukaryota</taxon>
        <taxon>Metazoa</taxon>
        <taxon>Spiralia</taxon>
        <taxon>Gnathifera</taxon>
        <taxon>Rotifera</taxon>
        <taxon>Eurotatoria</taxon>
        <taxon>Bdelloidea</taxon>
        <taxon>Adinetida</taxon>
        <taxon>Adinetidae</taxon>
        <taxon>Adineta</taxon>
    </lineage>
</organism>
<accession>A0A814AB44</accession>
<reference evidence="14" key="1">
    <citation type="submission" date="2021-02" db="EMBL/GenBank/DDBJ databases">
        <authorList>
            <person name="Nowell W R."/>
        </authorList>
    </citation>
    <scope>NUCLEOTIDE SEQUENCE</scope>
</reference>
<evidence type="ECO:0000256" key="9">
    <source>
        <dbReference type="ARBA" id="ARBA00022989"/>
    </source>
</evidence>
<dbReference type="GO" id="GO:0015693">
    <property type="term" value="P:magnesium ion transport"/>
    <property type="evidence" value="ECO:0007669"/>
    <property type="project" value="UniProtKB-ARBA"/>
</dbReference>
<comment type="similarity">
    <text evidence="3">Belongs to the OST3/OST6 family.</text>
</comment>
<evidence type="ECO:0000256" key="5">
    <source>
        <dbReference type="ARBA" id="ARBA00022692"/>
    </source>
</evidence>
<evidence type="ECO:0000256" key="2">
    <source>
        <dbReference type="ARBA" id="ARBA00004477"/>
    </source>
</evidence>
<keyword evidence="6" id="KW-0732">Signal</keyword>
<comment type="pathway">
    <text evidence="12">Protein modification.</text>
</comment>
<dbReference type="Gene3D" id="3.40.30.10">
    <property type="entry name" value="Glutaredoxin"/>
    <property type="match status" value="2"/>
</dbReference>
<dbReference type="EMBL" id="CAJNOE010000099">
    <property type="protein sequence ID" value="CAF0909397.1"/>
    <property type="molecule type" value="Genomic_DNA"/>
</dbReference>
<dbReference type="Proteomes" id="UP000663860">
    <property type="component" value="Unassembled WGS sequence"/>
</dbReference>
<keyword evidence="4" id="KW-0813">Transport</keyword>
<dbReference type="InterPro" id="IPR021149">
    <property type="entry name" value="OligosaccharylTrfase_OST3/OST6"/>
</dbReference>
<evidence type="ECO:0000256" key="10">
    <source>
        <dbReference type="ARBA" id="ARBA00023136"/>
    </source>
</evidence>
<gene>
    <name evidence="14" type="ORF">IZO911_LOCUS12692</name>
</gene>
<evidence type="ECO:0000256" key="3">
    <source>
        <dbReference type="ARBA" id="ARBA00009561"/>
    </source>
</evidence>
<evidence type="ECO:0000313" key="14">
    <source>
        <dbReference type="EMBL" id="CAF0909397.1"/>
    </source>
</evidence>
<evidence type="ECO:0008006" key="16">
    <source>
        <dbReference type="Google" id="ProtNLM"/>
    </source>
</evidence>
<comment type="function">
    <text evidence="1">Subunit of the oligosaccharyl transferase (OST) complex that catalyzes the initial transfer of a defined glycan (Glc(3)Man(9)GlcNAc(2) in eukaryotes) from the lipid carrier dolichol-pyrophosphate to an asparagine residue within an Asn-X-Ser/Thr consensus motif in nascent polypeptide chains, the first step in protein N-glycosylation. N-glycosylation occurs cotranslationally and the complex associates with the Sec61 complex at the channel-forming translocon complex that mediates protein translocation across the endoplasmic reticulum (ER). All subunits are required for a maximal enzyme activity.</text>
</comment>
<dbReference type="GO" id="GO:0018279">
    <property type="term" value="P:protein N-linked glycosylation via asparagine"/>
    <property type="evidence" value="ECO:0007669"/>
    <property type="project" value="TreeGrafter"/>
</dbReference>
<feature type="transmembrane region" description="Helical" evidence="13">
    <location>
        <begin position="348"/>
        <end position="370"/>
    </location>
</feature>
<dbReference type="PANTHER" id="PTHR12692:SF0">
    <property type="entry name" value="GH11935P"/>
    <property type="match status" value="1"/>
</dbReference>
<protein>
    <recommendedName>
        <fullName evidence="16">Magnesium transporter protein 1</fullName>
    </recommendedName>
</protein>
<proteinExistence type="inferred from homology"/>
<feature type="transmembrane region" description="Helical" evidence="13">
    <location>
        <begin position="157"/>
        <end position="173"/>
    </location>
</feature>
<evidence type="ECO:0000256" key="8">
    <source>
        <dbReference type="ARBA" id="ARBA00022842"/>
    </source>
</evidence>
<comment type="subcellular location">
    <subcellularLocation>
        <location evidence="2">Endoplasmic reticulum membrane</location>
        <topology evidence="2">Multi-pass membrane protein</topology>
    </subcellularLocation>
</comment>
<feature type="transmembrane region" description="Helical" evidence="13">
    <location>
        <begin position="185"/>
        <end position="207"/>
    </location>
</feature>
<evidence type="ECO:0000256" key="4">
    <source>
        <dbReference type="ARBA" id="ARBA00022448"/>
    </source>
</evidence>
<keyword evidence="8" id="KW-0460">Magnesium</keyword>
<dbReference type="InterPro" id="IPR036249">
    <property type="entry name" value="Thioredoxin-like_sf"/>
</dbReference>
<keyword evidence="5 13" id="KW-0812">Transmembrane</keyword>
<dbReference type="GO" id="GO:0008250">
    <property type="term" value="C:oligosaccharyltransferase complex"/>
    <property type="evidence" value="ECO:0007669"/>
    <property type="project" value="TreeGrafter"/>
</dbReference>
<keyword evidence="10 13" id="KW-0472">Membrane</keyword>
<evidence type="ECO:0000313" key="15">
    <source>
        <dbReference type="Proteomes" id="UP000663860"/>
    </source>
</evidence>
<keyword evidence="7" id="KW-0256">Endoplasmic reticulum</keyword>
<dbReference type="Pfam" id="PF04756">
    <property type="entry name" value="OST3_OST6"/>
    <property type="match status" value="1"/>
</dbReference>
<feature type="transmembrane region" description="Helical" evidence="13">
    <location>
        <begin position="317"/>
        <end position="336"/>
    </location>
</feature>
<keyword evidence="9 13" id="KW-1133">Transmembrane helix</keyword>
<dbReference type="AlphaFoldDB" id="A0A814AB44"/>
<sequence>MNNPLSDKIQQLTELSLKKAVIRLNAERFKHFVRTPPRNYSMIVMLTALSPQRQCPMCKQAHDEFQVVAESYRHSNAFSNKLFFGMVDFDEGAEVFQYLKLNSAPVFMHFPAKMKPKKGDQMDIGRTGLSAEQMAKWVKDRTEVQIQIYRAPDYSKFAFVALSLIMIAGLIYVKRDSLGILYNNFVWGIFVIGVVCYFISGQTWNLINGPPFVSNRKNEMVKQAHDEFQVVAESYRHSNAFSNRLFFGMVDFDEGAEVFQYLKLNSAPVFMHFPAKMKPKKGDQMDIGRTGLSAEQMAKWVKDRTEIQIQIYRVPDYSKFAFVALSLIMIAGLIYVKRDSLGILYNNFVWGIFVIGVVCYFISGQTWNLINGPPFVSNRKNEMVK</sequence>
<evidence type="ECO:0000256" key="7">
    <source>
        <dbReference type="ARBA" id="ARBA00022824"/>
    </source>
</evidence>
<dbReference type="FunFam" id="3.40.30.10:FF:000009">
    <property type="entry name" value="Tumor suppressor candidate 3"/>
    <property type="match status" value="1"/>
</dbReference>
<evidence type="ECO:0000256" key="6">
    <source>
        <dbReference type="ARBA" id="ARBA00022729"/>
    </source>
</evidence>
<dbReference type="SUPFAM" id="SSF52833">
    <property type="entry name" value="Thioredoxin-like"/>
    <property type="match status" value="2"/>
</dbReference>
<evidence type="ECO:0000256" key="12">
    <source>
        <dbReference type="ARBA" id="ARBA00043952"/>
    </source>
</evidence>